<dbReference type="GeneID" id="105898045"/>
<dbReference type="PROSITE" id="PS50267">
    <property type="entry name" value="NA_NEUROTRAN_SYMP_3"/>
    <property type="match status" value="1"/>
</dbReference>
<evidence type="ECO:0000256" key="3">
    <source>
        <dbReference type="ARBA" id="ARBA00022692"/>
    </source>
</evidence>
<feature type="transmembrane region" description="Helical" evidence="11">
    <location>
        <begin position="462"/>
        <end position="487"/>
    </location>
</feature>
<dbReference type="RefSeq" id="XP_012680497.2">
    <property type="nucleotide sequence ID" value="XM_012825043.2"/>
</dbReference>
<feature type="binding site" evidence="8">
    <location>
        <position position="80"/>
    </location>
    <ligand>
        <name>Na(+)</name>
        <dbReference type="ChEBI" id="CHEBI:29101"/>
        <label>1</label>
    </ligand>
</feature>
<reference evidence="13 14" key="1">
    <citation type="submission" date="2025-04" db="UniProtKB">
        <authorList>
            <consortium name="RefSeq"/>
        </authorList>
    </citation>
    <scope>IDENTIFICATION</scope>
</reference>
<dbReference type="InterPro" id="IPR037272">
    <property type="entry name" value="SNS_sf"/>
</dbReference>
<keyword evidence="3 9" id="KW-0812">Transmembrane</keyword>
<dbReference type="GO" id="GO:0005886">
    <property type="term" value="C:plasma membrane"/>
    <property type="evidence" value="ECO:0007669"/>
    <property type="project" value="InterPro"/>
</dbReference>
<evidence type="ECO:0000256" key="6">
    <source>
        <dbReference type="ARBA" id="ARBA00023136"/>
    </source>
</evidence>
<evidence type="ECO:0000313" key="15">
    <source>
        <dbReference type="RefSeq" id="XP_031420150.1"/>
    </source>
</evidence>
<dbReference type="PANTHER" id="PTHR11616">
    <property type="entry name" value="SODIUM/CHLORIDE DEPENDENT TRANSPORTER"/>
    <property type="match status" value="1"/>
</dbReference>
<dbReference type="GO" id="GO:0005298">
    <property type="term" value="F:proline:sodium symporter activity"/>
    <property type="evidence" value="ECO:0007669"/>
    <property type="project" value="TreeGrafter"/>
</dbReference>
<dbReference type="PANTHER" id="PTHR11616:SF101">
    <property type="entry name" value="SODIUM-DEPENDENT NEUTRAL AMINO ACID TRANSPORTER B(0)AT2"/>
    <property type="match status" value="1"/>
</dbReference>
<dbReference type="CTD" id="55117"/>
<evidence type="ECO:0000313" key="13">
    <source>
        <dbReference type="RefSeq" id="XP_012680497.2"/>
    </source>
</evidence>
<evidence type="ECO:0000313" key="12">
    <source>
        <dbReference type="Proteomes" id="UP000515152"/>
    </source>
</evidence>
<feature type="transmembrane region" description="Helical" evidence="11">
    <location>
        <begin position="306"/>
        <end position="327"/>
    </location>
</feature>
<dbReference type="GO" id="GO:0015820">
    <property type="term" value="P:L-leucine transport"/>
    <property type="evidence" value="ECO:0007669"/>
    <property type="project" value="TreeGrafter"/>
</dbReference>
<evidence type="ECO:0000256" key="2">
    <source>
        <dbReference type="ARBA" id="ARBA00022448"/>
    </source>
</evidence>
<evidence type="ECO:0000256" key="7">
    <source>
        <dbReference type="ARBA" id="ARBA00023180"/>
    </source>
</evidence>
<evidence type="ECO:0000313" key="14">
    <source>
        <dbReference type="RefSeq" id="XP_031420149.1"/>
    </source>
</evidence>
<gene>
    <name evidence="13 14 15" type="primary">slc6a15</name>
</gene>
<keyword evidence="4 9" id="KW-0769">Symport</keyword>
<feature type="binding site" evidence="8">
    <location>
        <position position="83"/>
    </location>
    <ligand>
        <name>Na(+)</name>
        <dbReference type="ChEBI" id="CHEBI:29101"/>
        <label>1</label>
    </ligand>
</feature>
<organism evidence="12 14">
    <name type="scientific">Clupea harengus</name>
    <name type="common">Atlantic herring</name>
    <dbReference type="NCBI Taxonomy" id="7950"/>
    <lineage>
        <taxon>Eukaryota</taxon>
        <taxon>Metazoa</taxon>
        <taxon>Chordata</taxon>
        <taxon>Craniata</taxon>
        <taxon>Vertebrata</taxon>
        <taxon>Euteleostomi</taxon>
        <taxon>Actinopterygii</taxon>
        <taxon>Neopterygii</taxon>
        <taxon>Teleostei</taxon>
        <taxon>Clupei</taxon>
        <taxon>Clupeiformes</taxon>
        <taxon>Clupeoidei</taxon>
        <taxon>Clupeidae</taxon>
        <taxon>Clupea</taxon>
    </lineage>
</organism>
<dbReference type="NCBIfam" id="NF037979">
    <property type="entry name" value="Na_transp"/>
    <property type="match status" value="1"/>
</dbReference>
<evidence type="ECO:0000256" key="5">
    <source>
        <dbReference type="ARBA" id="ARBA00022989"/>
    </source>
</evidence>
<dbReference type="PRINTS" id="PR00176">
    <property type="entry name" value="NANEUSMPORT"/>
</dbReference>
<evidence type="ECO:0000256" key="9">
    <source>
        <dbReference type="RuleBase" id="RU003732"/>
    </source>
</evidence>
<keyword evidence="8" id="KW-0915">Sodium</keyword>
<dbReference type="SUPFAM" id="SSF161070">
    <property type="entry name" value="SNF-like"/>
    <property type="match status" value="1"/>
</dbReference>
<feature type="region of interest" description="Disordered" evidence="10">
    <location>
        <begin position="671"/>
        <end position="700"/>
    </location>
</feature>
<evidence type="ECO:0000256" key="4">
    <source>
        <dbReference type="ARBA" id="ARBA00022847"/>
    </source>
</evidence>
<accession>A0A6P8F5D7</accession>
<comment type="similarity">
    <text evidence="9">Belongs to the sodium:neurotransmitter symporter (SNF) (TC 2.A.22) family.</text>
</comment>
<name>A0A6P8F5D7_CLUHA</name>
<proteinExistence type="inferred from homology"/>
<feature type="transmembrane region" description="Helical" evidence="11">
    <location>
        <begin position="146"/>
        <end position="173"/>
    </location>
</feature>
<dbReference type="GO" id="GO:0046872">
    <property type="term" value="F:metal ion binding"/>
    <property type="evidence" value="ECO:0007669"/>
    <property type="project" value="UniProtKB-KW"/>
</dbReference>
<dbReference type="AlphaFoldDB" id="A0A6P8F5D7"/>
<feature type="binding site" evidence="8">
    <location>
        <position position="478"/>
    </location>
    <ligand>
        <name>Na(+)</name>
        <dbReference type="ChEBI" id="CHEBI:29101"/>
        <label>1</label>
    </ligand>
</feature>
<evidence type="ECO:0000256" key="8">
    <source>
        <dbReference type="PIRSR" id="PIRSR600175-1"/>
    </source>
</evidence>
<feature type="transmembrane region" description="Helical" evidence="11">
    <location>
        <begin position="228"/>
        <end position="248"/>
    </location>
</feature>
<dbReference type="Pfam" id="PF00209">
    <property type="entry name" value="SNF"/>
    <property type="match status" value="1"/>
</dbReference>
<feature type="binding site" evidence="8">
    <location>
        <position position="474"/>
    </location>
    <ligand>
        <name>Na(+)</name>
        <dbReference type="ChEBI" id="CHEBI:29101"/>
        <label>1</label>
    </ligand>
</feature>
<keyword evidence="7" id="KW-0325">Glycoprotein</keyword>
<feature type="transmembrane region" description="Helical" evidence="11">
    <location>
        <begin position="74"/>
        <end position="92"/>
    </location>
</feature>
<feature type="transmembrane region" description="Helical" evidence="11">
    <location>
        <begin position="579"/>
        <end position="598"/>
    </location>
</feature>
<keyword evidence="2 9" id="KW-0813">Transport</keyword>
<sequence length="738" mass="82372">MPKNSKAVKRELDDDVTESVKDLLSNEDTCDDSFKKSSLIVNDVSEDKDKDKDVEEASDDAEEVRPAWNSKLQYILAQVGFSVGLGNVWRFPYLCQKNGGGAYLVPYFILLVLIGIPLFFLELAVGQRIRRGSIGVWNYISPRLGGIGFASCVVCFFVALYYNVIIGWSLFYFSQSFQQPLPWNECPLVKTRNTTYVVPECEKSSATTYYWYREALDISNNISESGGLNWKMTVCLLVAWTMVCLAMIKGIQSSGKIMYFSSLFPYVVLICFLVRALLLEGSVDGIRHMFTPKLEIMLEPKVWREAATQVFFALGLGFGGVIAFSSYNKRDNNCHLDAVLVSFINFFTSVLATLVVFAVLGFKANVMNAKCVAENTKKIEGFLGNGISRDLIPHHINFSSSVSAQDYTQMTEILRGVMEKDYSSLGLDTCSIEDELNKAVQGTGLAFIAFTEAMTHFPASPFWSVMFFLMLVNLGLGSMFGTIEGIITPIVDTFKVRKEFLTVGCCLLAFSFGLLFVQRSGNYFVAMFDDYSATLPLLIVVILENIAVAWVYGTDKFFEDLKDMLGFSPSRYYYYMWKYVTPVLLLTLLGTSIIQLGMTPPSYSAWIKEEAKEVSLSYPPWGLAVCVSLVVMAVLPVPVIFLLRYFNIMDDSAAGLSAVSYRKARIIKESVRREEDDDDDASLLNAKTPSQAPSPMPPNSIYRKQSGCPLPDVNTAPNGRYGIGYLMADMPDMPESDL</sequence>
<feature type="transmembrane region" description="Helical" evidence="11">
    <location>
        <begin position="618"/>
        <end position="643"/>
    </location>
</feature>
<feature type="transmembrane region" description="Helical" evidence="11">
    <location>
        <begin position="104"/>
        <end position="125"/>
    </location>
</feature>
<dbReference type="PROSITE" id="PS00610">
    <property type="entry name" value="NA_NEUROTRAN_SYMP_1"/>
    <property type="match status" value="1"/>
</dbReference>
<dbReference type="InterPro" id="IPR000175">
    <property type="entry name" value="Na/ntran_symport"/>
</dbReference>
<keyword evidence="8" id="KW-0479">Metal-binding</keyword>
<evidence type="ECO:0000256" key="11">
    <source>
        <dbReference type="SAM" id="Phobius"/>
    </source>
</evidence>
<evidence type="ECO:0000256" key="10">
    <source>
        <dbReference type="SAM" id="MobiDB-lite"/>
    </source>
</evidence>
<dbReference type="KEGG" id="char:105898045"/>
<keyword evidence="6 11" id="KW-0472">Membrane</keyword>
<feature type="binding site" evidence="8">
    <location>
        <position position="345"/>
    </location>
    <ligand>
        <name>Na(+)</name>
        <dbReference type="ChEBI" id="CHEBI:29101"/>
        <label>1</label>
    </ligand>
</feature>
<feature type="transmembrane region" description="Helical" evidence="11">
    <location>
        <begin position="537"/>
        <end position="558"/>
    </location>
</feature>
<comment type="subcellular location">
    <subcellularLocation>
        <location evidence="1">Membrane</location>
        <topology evidence="1">Multi-pass membrane protein</topology>
    </subcellularLocation>
</comment>
<protein>
    <recommendedName>
        <fullName evidence="9">Transporter</fullName>
    </recommendedName>
</protein>
<feature type="binding site" evidence="8">
    <location>
        <position position="87"/>
    </location>
    <ligand>
        <name>Na(+)</name>
        <dbReference type="ChEBI" id="CHEBI:29101"/>
        <label>1</label>
    </ligand>
</feature>
<feature type="transmembrane region" description="Helical" evidence="11">
    <location>
        <begin position="257"/>
        <end position="278"/>
    </location>
</feature>
<evidence type="ECO:0000256" key="1">
    <source>
        <dbReference type="ARBA" id="ARBA00004141"/>
    </source>
</evidence>
<feature type="transmembrane region" description="Helical" evidence="11">
    <location>
        <begin position="339"/>
        <end position="360"/>
    </location>
</feature>
<dbReference type="PRINTS" id="PR01206">
    <property type="entry name" value="ORPHTRNSPORT"/>
</dbReference>
<dbReference type="InterPro" id="IPR002438">
    <property type="entry name" value="Neutral_aa_SLC6"/>
</dbReference>
<feature type="transmembrane region" description="Helical" evidence="11">
    <location>
        <begin position="499"/>
        <end position="517"/>
    </location>
</feature>
<dbReference type="OrthoDB" id="6581954at2759"/>
<dbReference type="RefSeq" id="XP_031420149.1">
    <property type="nucleotide sequence ID" value="XM_031564289.1"/>
</dbReference>
<dbReference type="Proteomes" id="UP000515152">
    <property type="component" value="Chromosome 3"/>
</dbReference>
<keyword evidence="12" id="KW-1185">Reference proteome</keyword>
<dbReference type="RefSeq" id="XP_031420150.1">
    <property type="nucleotide sequence ID" value="XM_031564290.1"/>
</dbReference>
<keyword evidence="5 11" id="KW-1133">Transmembrane helix</keyword>